<dbReference type="EMBL" id="WBUI01000004">
    <property type="protein sequence ID" value="KAB2934032.1"/>
    <property type="molecule type" value="Genomic_DNA"/>
</dbReference>
<gene>
    <name evidence="1" type="ORF">F9K24_06085</name>
</gene>
<dbReference type="RefSeq" id="WP_002770651.1">
    <property type="nucleotide sequence ID" value="NZ_JQDG01000020.1"/>
</dbReference>
<organism evidence="1 2">
    <name type="scientific">Leptonema illini</name>
    <dbReference type="NCBI Taxonomy" id="183"/>
    <lineage>
        <taxon>Bacteria</taxon>
        <taxon>Pseudomonadati</taxon>
        <taxon>Spirochaetota</taxon>
        <taxon>Spirochaetia</taxon>
        <taxon>Leptospirales</taxon>
        <taxon>Leptospiraceae</taxon>
        <taxon>Leptonema</taxon>
    </lineage>
</organism>
<dbReference type="Proteomes" id="UP000460298">
    <property type="component" value="Unassembled WGS sequence"/>
</dbReference>
<dbReference type="AlphaFoldDB" id="A0A833LZE9"/>
<evidence type="ECO:0000313" key="2">
    <source>
        <dbReference type="Proteomes" id="UP000460298"/>
    </source>
</evidence>
<evidence type="ECO:0000313" key="1">
    <source>
        <dbReference type="EMBL" id="KAB2934032.1"/>
    </source>
</evidence>
<accession>A0A833LZE9</accession>
<comment type="caution">
    <text evidence="1">The sequence shown here is derived from an EMBL/GenBank/DDBJ whole genome shotgun (WGS) entry which is preliminary data.</text>
</comment>
<protein>
    <submittedName>
        <fullName evidence="1">Uncharacterized protein</fullName>
    </submittedName>
</protein>
<sequence>MSPSLLLEREKSILRPATKERLPTDNATKALREVDARTGIRLRCRCANDSGRHDASCIYNLV</sequence>
<proteinExistence type="predicted"/>
<name>A0A833LZE9_9LEPT</name>
<reference evidence="1 2" key="1">
    <citation type="submission" date="2019-10" db="EMBL/GenBank/DDBJ databases">
        <title>Extracellular Electron Transfer in a Candidatus Methanoperedens spp. Enrichment Culture.</title>
        <authorList>
            <person name="Berger S."/>
            <person name="Rangel Shaw D."/>
            <person name="Berben T."/>
            <person name="In 'T Zandt M."/>
            <person name="Frank J."/>
            <person name="Reimann J."/>
            <person name="Jetten M.S.M."/>
            <person name="Welte C.U."/>
        </authorList>
    </citation>
    <scope>NUCLEOTIDE SEQUENCE [LARGE SCALE GENOMIC DNA]</scope>
    <source>
        <strain evidence="1">SB12</strain>
    </source>
</reference>